<feature type="compositionally biased region" description="Gly residues" evidence="1">
    <location>
        <begin position="140"/>
        <end position="154"/>
    </location>
</feature>
<evidence type="ECO:0000313" key="2">
    <source>
        <dbReference type="EMBL" id="KAJ9588839.1"/>
    </source>
</evidence>
<protein>
    <submittedName>
        <fullName evidence="2">Uncharacterized protein</fullName>
    </submittedName>
</protein>
<reference evidence="2" key="2">
    <citation type="submission" date="2023-05" db="EMBL/GenBank/DDBJ databases">
        <authorList>
            <person name="Fouks B."/>
        </authorList>
    </citation>
    <scope>NUCLEOTIDE SEQUENCE</scope>
    <source>
        <strain evidence="2">Stay&amp;Tobe</strain>
        <tissue evidence="2">Testes</tissue>
    </source>
</reference>
<evidence type="ECO:0000313" key="3">
    <source>
        <dbReference type="Proteomes" id="UP001233999"/>
    </source>
</evidence>
<feature type="compositionally biased region" description="Gly residues" evidence="1">
    <location>
        <begin position="92"/>
        <end position="105"/>
    </location>
</feature>
<reference evidence="2" key="1">
    <citation type="journal article" date="2023" name="IScience">
        <title>Live-bearing cockroach genome reveals convergent evolutionary mechanisms linked to viviparity in insects and beyond.</title>
        <authorList>
            <person name="Fouks B."/>
            <person name="Harrison M.C."/>
            <person name="Mikhailova A.A."/>
            <person name="Marchal E."/>
            <person name="English S."/>
            <person name="Carruthers M."/>
            <person name="Jennings E.C."/>
            <person name="Chiamaka E.L."/>
            <person name="Frigard R.A."/>
            <person name="Pippel M."/>
            <person name="Attardo G.M."/>
            <person name="Benoit J.B."/>
            <person name="Bornberg-Bauer E."/>
            <person name="Tobe S.S."/>
        </authorList>
    </citation>
    <scope>NUCLEOTIDE SEQUENCE</scope>
    <source>
        <strain evidence="2">Stay&amp;Tobe</strain>
    </source>
</reference>
<sequence length="162" mass="15796">REIEELAEEALRLLQSEATCECTYELEGTVNVARDEDTGDVDFDIIVRIEEIAEDQATITTQQCPVHVTVADDDSEVLTVGTCGAVEEGEGPGDGGEGGDGPGEGGDGEGGEGPGEGGDGEGGEGGEGPGEGGDGEGGEGGDGPGEGGDGGEGGEGPDDGGQ</sequence>
<proteinExistence type="predicted"/>
<feature type="region of interest" description="Disordered" evidence="1">
    <location>
        <begin position="83"/>
        <end position="162"/>
    </location>
</feature>
<name>A0AAD8EGA8_DIPPU</name>
<evidence type="ECO:0000256" key="1">
    <source>
        <dbReference type="SAM" id="MobiDB-lite"/>
    </source>
</evidence>
<dbReference type="AlphaFoldDB" id="A0AAD8EGA8"/>
<keyword evidence="3" id="KW-1185">Reference proteome</keyword>
<comment type="caution">
    <text evidence="2">The sequence shown here is derived from an EMBL/GenBank/DDBJ whole genome shotgun (WGS) entry which is preliminary data.</text>
</comment>
<dbReference type="EMBL" id="JASPKZ010005301">
    <property type="protein sequence ID" value="KAJ9588839.1"/>
    <property type="molecule type" value="Genomic_DNA"/>
</dbReference>
<accession>A0AAD8EGA8</accession>
<dbReference type="Proteomes" id="UP001233999">
    <property type="component" value="Unassembled WGS sequence"/>
</dbReference>
<gene>
    <name evidence="2" type="ORF">L9F63_017877</name>
</gene>
<feature type="non-terminal residue" evidence="2">
    <location>
        <position position="162"/>
    </location>
</feature>
<organism evidence="2 3">
    <name type="scientific">Diploptera punctata</name>
    <name type="common">Pacific beetle cockroach</name>
    <dbReference type="NCBI Taxonomy" id="6984"/>
    <lineage>
        <taxon>Eukaryota</taxon>
        <taxon>Metazoa</taxon>
        <taxon>Ecdysozoa</taxon>
        <taxon>Arthropoda</taxon>
        <taxon>Hexapoda</taxon>
        <taxon>Insecta</taxon>
        <taxon>Pterygota</taxon>
        <taxon>Neoptera</taxon>
        <taxon>Polyneoptera</taxon>
        <taxon>Dictyoptera</taxon>
        <taxon>Blattodea</taxon>
        <taxon>Blaberoidea</taxon>
        <taxon>Blaberidae</taxon>
        <taxon>Diplopterinae</taxon>
        <taxon>Diploptera</taxon>
    </lineage>
</organism>